<feature type="region of interest" description="Disordered" evidence="2">
    <location>
        <begin position="131"/>
        <end position="170"/>
    </location>
</feature>
<feature type="region of interest" description="Disordered" evidence="2">
    <location>
        <begin position="967"/>
        <end position="988"/>
    </location>
</feature>
<evidence type="ECO:0000256" key="1">
    <source>
        <dbReference type="SAM" id="Coils"/>
    </source>
</evidence>
<dbReference type="GeneID" id="8246744"/>
<feature type="region of interest" description="Disordered" evidence="2">
    <location>
        <begin position="650"/>
        <end position="731"/>
    </location>
</feature>
<feature type="compositionally biased region" description="Acidic residues" evidence="2">
    <location>
        <begin position="1"/>
        <end position="11"/>
    </location>
</feature>
<reference evidence="3 4" key="1">
    <citation type="journal article" date="2009" name="Science">
        <title>Green evolution and dynamic adaptations revealed by genomes of the marine picoeukaryotes Micromonas.</title>
        <authorList>
            <person name="Worden A.Z."/>
            <person name="Lee J.H."/>
            <person name="Mock T."/>
            <person name="Rouze P."/>
            <person name="Simmons M.P."/>
            <person name="Aerts A.L."/>
            <person name="Allen A.E."/>
            <person name="Cuvelier M.L."/>
            <person name="Derelle E."/>
            <person name="Everett M.V."/>
            <person name="Foulon E."/>
            <person name="Grimwood J."/>
            <person name="Gundlach H."/>
            <person name="Henrissat B."/>
            <person name="Napoli C."/>
            <person name="McDonald S.M."/>
            <person name="Parker M.S."/>
            <person name="Rombauts S."/>
            <person name="Salamov A."/>
            <person name="Von Dassow P."/>
            <person name="Badger J.H."/>
            <person name="Coutinho P.M."/>
            <person name="Demir E."/>
            <person name="Dubchak I."/>
            <person name="Gentemann C."/>
            <person name="Eikrem W."/>
            <person name="Gready J.E."/>
            <person name="John U."/>
            <person name="Lanier W."/>
            <person name="Lindquist E.A."/>
            <person name="Lucas S."/>
            <person name="Mayer K.F."/>
            <person name="Moreau H."/>
            <person name="Not F."/>
            <person name="Otillar R."/>
            <person name="Panaud O."/>
            <person name="Pangilinan J."/>
            <person name="Paulsen I."/>
            <person name="Piegu B."/>
            <person name="Poliakov A."/>
            <person name="Robbens S."/>
            <person name="Schmutz J."/>
            <person name="Toulza E."/>
            <person name="Wyss T."/>
            <person name="Zelensky A."/>
            <person name="Zhou K."/>
            <person name="Armbrust E.V."/>
            <person name="Bhattacharya D."/>
            <person name="Goodenough U.W."/>
            <person name="Van de Peer Y."/>
            <person name="Grigoriev I.V."/>
        </authorList>
    </citation>
    <scope>NUCLEOTIDE SEQUENCE [LARGE SCALE GENOMIC DNA]</scope>
    <source>
        <strain evidence="4">RCC299 / NOUM17</strain>
    </source>
</reference>
<evidence type="ECO:0000256" key="2">
    <source>
        <dbReference type="SAM" id="MobiDB-lite"/>
    </source>
</evidence>
<feature type="region of interest" description="Disordered" evidence="2">
    <location>
        <begin position="287"/>
        <end position="321"/>
    </location>
</feature>
<feature type="compositionally biased region" description="Acidic residues" evidence="2">
    <location>
        <begin position="524"/>
        <end position="541"/>
    </location>
</feature>
<name>C1FGX1_MICCC</name>
<feature type="region of interest" description="Disordered" evidence="2">
    <location>
        <begin position="363"/>
        <end position="387"/>
    </location>
</feature>
<dbReference type="KEGG" id="mis:MICPUN_102665"/>
<keyword evidence="4" id="KW-1185">Reference proteome</keyword>
<feature type="compositionally biased region" description="Acidic residues" evidence="2">
    <location>
        <begin position="676"/>
        <end position="710"/>
    </location>
</feature>
<dbReference type="InterPro" id="IPR016024">
    <property type="entry name" value="ARM-type_fold"/>
</dbReference>
<dbReference type="Proteomes" id="UP000002009">
    <property type="component" value="Chromosome 10"/>
</dbReference>
<feature type="compositionally biased region" description="Basic and acidic residues" evidence="2">
    <location>
        <begin position="363"/>
        <end position="386"/>
    </location>
</feature>
<evidence type="ECO:0000313" key="4">
    <source>
        <dbReference type="Proteomes" id="UP000002009"/>
    </source>
</evidence>
<gene>
    <name evidence="3" type="ORF">MICPUN_102665</name>
</gene>
<feature type="region of interest" description="Disordered" evidence="2">
    <location>
        <begin position="1034"/>
        <end position="1066"/>
    </location>
</feature>
<feature type="compositionally biased region" description="Acidic residues" evidence="2">
    <location>
        <begin position="139"/>
        <end position="156"/>
    </location>
</feature>
<dbReference type="AlphaFoldDB" id="C1FGX1"/>
<feature type="region of interest" description="Disordered" evidence="2">
    <location>
        <begin position="499"/>
        <end position="543"/>
    </location>
</feature>
<proteinExistence type="predicted"/>
<dbReference type="EMBL" id="CP001576">
    <property type="protein sequence ID" value="ACO69995.1"/>
    <property type="molecule type" value="Genomic_DNA"/>
</dbReference>
<evidence type="ECO:0000313" key="3">
    <source>
        <dbReference type="EMBL" id="ACO69995.1"/>
    </source>
</evidence>
<feature type="compositionally biased region" description="Basic and acidic residues" evidence="2">
    <location>
        <begin position="157"/>
        <end position="170"/>
    </location>
</feature>
<dbReference type="SUPFAM" id="SSF48371">
    <property type="entry name" value="ARM repeat"/>
    <property type="match status" value="1"/>
</dbReference>
<sequence length="1212" mass="131787">MGLVIDDEEAEAAEKAAKAALDADAPWNAPDEDPPPGTAGEDAEPELDAEGNPVERPAPVDYKGIAKRLAMATTPAEGEDEVDHLKLVCDACDDIRALDIVAKDGYDEMASKIKHFRVVELLFRHLRAMPAPLPPTPEPELDDEGNPIEPPAEDDKENERELTAEERKAAEAEAEVRAKWNAVGMPCARALAHLVSVPGAIRREVTDSPYHTRALFALCDPAPFPPRDALALSDVALRCLTQLARGSSPFAAAVAAAACGDDPALPGTACTWLTRMCALAPPPKTEAQLADEAEREAEELQKKEAEGDAYVPPPPQPPHPRWRVAAKAMRLATALARSPSHRARIMRVVEPARTPITVESLRAEREAAEKERDGETKKTKAAKDSEEPADILKVALECATKHPTREEPGDKTARMLALRLVRLACADASEALCRIVDGEDLDGIAKLMGTVTSAEEDPDVRTEAAAAMLAALTKDKRAAEDFGDRNALAALRSLMPTISDEEPELVIPPPEGGEPAKETPPEETPAEDDDAGDGDGSDDDVSVTGENLLTEVFGLRPIGYVTPPPKPKPFRATRDPLPLASQPTTHPALYPTLLRLLACVVTAHDETRRSIADKCGYLLTYREKMGKPPPKPDDYDTLVRWCVTALREAVEDADPATEPPPRMTEEERAAAAEAEAAAEPEPESEPEPAGEAEGEDGAGEGDVESDDEWATESVETIVPPEPDPETEEEKAARLDLEYRTWHAIRDRHAADYDWHNPEVYAAVIAVFNALSGEEAVCKSILNEEFYPGALERIIEVIPRSFATIEEGATFVTRVCEKGAYADVALDVEESMRRRVDLVEKLKAIAGCLAAPETGRMHRGRVATLAHEAALVMLPLREYLPSIGVRPVPLAAEYHTVPTPPTNPMRTWRLKMTRNVDKERVDAECRVLPLHTTLPELWLQVDPSTGEPWEHAGRKFARAIGELTHPVVVPDPPPEASGDGADTGEPAPSAATFDAAVKAVADAEAEKATGPRRHDPPPKCFFAALRFITTVIGEGDAFVQPPPPELPEPVEGEEPPPEPEPQPPLDEFHRAMWRDPESAPRALIAADGALSAKMKTWLEENIAYADKDVMGGPDPEAPEVIKTDKVLVADARAVLAAKETALPGIYVEDARKEGEAAYAMVRWCYSVARFCQLAAERRARRLERRTERLRLKRELEKEEEARRLAAETEAAAA</sequence>
<accession>C1FGX1</accession>
<keyword evidence="1" id="KW-0175">Coiled coil</keyword>
<organism evidence="3 4">
    <name type="scientific">Micromonas commoda (strain RCC299 / NOUM17 / CCMP2709)</name>
    <name type="common">Picoplanktonic green alga</name>
    <dbReference type="NCBI Taxonomy" id="296587"/>
    <lineage>
        <taxon>Eukaryota</taxon>
        <taxon>Viridiplantae</taxon>
        <taxon>Chlorophyta</taxon>
        <taxon>Mamiellophyceae</taxon>
        <taxon>Mamiellales</taxon>
        <taxon>Mamiellaceae</taxon>
        <taxon>Micromonas</taxon>
    </lineage>
</organism>
<feature type="region of interest" description="Disordered" evidence="2">
    <location>
        <begin position="1"/>
        <end position="60"/>
    </location>
</feature>
<protein>
    <submittedName>
        <fullName evidence="3">Uncharacterized protein</fullName>
    </submittedName>
</protein>
<feature type="coiled-coil region" evidence="1">
    <location>
        <begin position="1171"/>
        <end position="1210"/>
    </location>
</feature>
<dbReference type="RefSeq" id="XP_002508737.1">
    <property type="nucleotide sequence ID" value="XM_002508691.1"/>
</dbReference>
<feature type="compositionally biased region" description="Acidic residues" evidence="2">
    <location>
        <begin position="1047"/>
        <end position="1056"/>
    </location>
</feature>
<dbReference type="InParanoid" id="C1FGX1"/>